<sequence length="767" mass="86250">MPILQGIKLEIISRVTLEIFPEFTHTDSSRLASTGTAQGTLGSESEFPAALFSTGGREDCLPDNETNTSVYIPSLPDTRFLIRYHVLEGAPDDVPFYYFKLFMNGWEITCWGCSARTATTGRITRALFDPSDDWTYEDKNGQVYKRCGLEPRAFYFTKHNPNASPATDGGLIQIRIFRSKGRQRRIQEPGTYKNQEIYGIALNSDGLLDEPQDAKFYDYHLDDPKDKPYITFKFHYRTWDSLASLSLMPENHSRRLLPMTPSLQDLYGLSQEMQKALHERNFAPYAHQHDHIAYHLRDSLSLDRQRLSFHRDKIVEYHSDSSLSTGSSEYSSSDDSDDSDDDEFERGMNWPINSSRHLLPILSDRPQTQTPANDNKEDSNKPTPVGSARKFFKRHFLKDRGKSTLVNHVADIAETGPMKSPKESSKPLVVYGPMESSTYLRFSRRALLKSMTEELLDTGSEDPMTQVTSGPALENIRPLPQIPTRKSSLSSPRPLPGPFRSGYGKGKLGFAASQIQTRLPTIRSQDSDSEEDSAPTLISKASLQQENQLEDSIADNAGSDDSTSPPMSKFHLEQKTVAQHARPPTRGAKDDFTYRPASRPSLVSKFNLPESKQESYTAPLSNATKDCACPQESIASPGVMGLDGKSSPKTQGVQSNSLLDGERKENDHQLSVFSRFGFIQEAQWMRRTIQPTATTIFTPQAPHHGPRLACNNRTHYDSGPAQYGHHQSPKGTGKGEYGSAERLQLNNEVWYKHTKVPTEGYKRMRRQ</sequence>
<dbReference type="AlphaFoldDB" id="A0A370TYQ9"/>
<dbReference type="GeneID" id="43593494"/>
<protein>
    <submittedName>
        <fullName evidence="2">Uncharacterized protein</fullName>
    </submittedName>
</protein>
<gene>
    <name evidence="2" type="ORF">BP5553_00645</name>
</gene>
<feature type="compositionally biased region" description="Polar residues" evidence="1">
    <location>
        <begin position="513"/>
        <end position="524"/>
    </location>
</feature>
<feature type="compositionally biased region" description="Acidic residues" evidence="1">
    <location>
        <begin position="332"/>
        <end position="344"/>
    </location>
</feature>
<feature type="compositionally biased region" description="Low complexity" evidence="1">
    <location>
        <begin position="320"/>
        <end position="331"/>
    </location>
</feature>
<feature type="region of interest" description="Disordered" evidence="1">
    <location>
        <begin position="639"/>
        <end position="666"/>
    </location>
</feature>
<evidence type="ECO:0000313" key="3">
    <source>
        <dbReference type="Proteomes" id="UP000254866"/>
    </source>
</evidence>
<accession>A0A370TYQ9</accession>
<dbReference type="Proteomes" id="UP000254866">
    <property type="component" value="Unassembled WGS sequence"/>
</dbReference>
<feature type="region of interest" description="Disordered" evidence="1">
    <location>
        <begin position="320"/>
        <end position="389"/>
    </location>
</feature>
<feature type="region of interest" description="Disordered" evidence="1">
    <location>
        <begin position="718"/>
        <end position="739"/>
    </location>
</feature>
<proteinExistence type="predicted"/>
<feature type="compositionally biased region" description="Polar residues" evidence="1">
    <location>
        <begin position="647"/>
        <end position="658"/>
    </location>
</feature>
<evidence type="ECO:0000313" key="2">
    <source>
        <dbReference type="EMBL" id="RDL40666.1"/>
    </source>
</evidence>
<feature type="region of interest" description="Disordered" evidence="1">
    <location>
        <begin position="456"/>
        <end position="535"/>
    </location>
</feature>
<reference evidence="2 3" key="1">
    <citation type="journal article" date="2018" name="IMA Fungus">
        <title>IMA Genome-F 9: Draft genome sequence of Annulohypoxylon stygium, Aspergillus mulundensis, Berkeleyomyces basicola (syn. Thielaviopsis basicola), Ceratocystis smalleyi, two Cercospora beticola strains, Coleophoma cylindrospora, Fusarium fracticaudum, Phialophora cf. hyalina, and Morchella septimelata.</title>
        <authorList>
            <person name="Wingfield B.D."/>
            <person name="Bills G.F."/>
            <person name="Dong Y."/>
            <person name="Huang W."/>
            <person name="Nel W.J."/>
            <person name="Swalarsk-Parry B.S."/>
            <person name="Vaghefi N."/>
            <person name="Wilken P.M."/>
            <person name="An Z."/>
            <person name="de Beer Z.W."/>
            <person name="De Vos L."/>
            <person name="Chen L."/>
            <person name="Duong T.A."/>
            <person name="Gao Y."/>
            <person name="Hammerbacher A."/>
            <person name="Kikkert J.R."/>
            <person name="Li Y."/>
            <person name="Li H."/>
            <person name="Li K."/>
            <person name="Li Q."/>
            <person name="Liu X."/>
            <person name="Ma X."/>
            <person name="Naidoo K."/>
            <person name="Pethybridge S.J."/>
            <person name="Sun J."/>
            <person name="Steenkamp E.T."/>
            <person name="van der Nest M.A."/>
            <person name="van Wyk S."/>
            <person name="Wingfield M.J."/>
            <person name="Xiong C."/>
            <person name="Yue Q."/>
            <person name="Zhang X."/>
        </authorList>
    </citation>
    <scope>NUCLEOTIDE SEQUENCE [LARGE SCALE GENOMIC DNA]</scope>
    <source>
        <strain evidence="2 3">BP 5553</strain>
    </source>
</reference>
<evidence type="ECO:0000256" key="1">
    <source>
        <dbReference type="SAM" id="MobiDB-lite"/>
    </source>
</evidence>
<dbReference type="RefSeq" id="XP_031873322.1">
    <property type="nucleotide sequence ID" value="XM_032009268.1"/>
</dbReference>
<name>A0A370TYQ9_9HELO</name>
<keyword evidence="3" id="KW-1185">Reference proteome</keyword>
<dbReference type="STRING" id="2656787.A0A370TYQ9"/>
<comment type="caution">
    <text evidence="2">The sequence shown here is derived from an EMBL/GenBank/DDBJ whole genome shotgun (WGS) entry which is preliminary data.</text>
</comment>
<dbReference type="EMBL" id="NPIC01000001">
    <property type="protein sequence ID" value="RDL40666.1"/>
    <property type="molecule type" value="Genomic_DNA"/>
</dbReference>
<feature type="compositionally biased region" description="Low complexity" evidence="1">
    <location>
        <begin position="487"/>
        <end position="502"/>
    </location>
</feature>
<organism evidence="2 3">
    <name type="scientific">Venustampulla echinocandica</name>
    <dbReference type="NCBI Taxonomy" id="2656787"/>
    <lineage>
        <taxon>Eukaryota</taxon>
        <taxon>Fungi</taxon>
        <taxon>Dikarya</taxon>
        <taxon>Ascomycota</taxon>
        <taxon>Pezizomycotina</taxon>
        <taxon>Leotiomycetes</taxon>
        <taxon>Helotiales</taxon>
        <taxon>Pleuroascaceae</taxon>
        <taxon>Venustampulla</taxon>
    </lineage>
</organism>
<dbReference type="OrthoDB" id="436496at2759"/>
<feature type="region of interest" description="Disordered" evidence="1">
    <location>
        <begin position="574"/>
        <end position="597"/>
    </location>
</feature>